<comment type="subunit">
    <text evidence="9">Part of the multisubunit transport protein particle (TRAPP) complex.</text>
</comment>
<dbReference type="GO" id="GO:0005795">
    <property type="term" value="C:Golgi stack"/>
    <property type="evidence" value="ECO:0007669"/>
    <property type="project" value="Ensembl"/>
</dbReference>
<protein>
    <recommendedName>
        <fullName evidence="9">Trafficking protein particle complex subunit</fullName>
    </recommendedName>
</protein>
<dbReference type="SUPFAM" id="SSF64356">
    <property type="entry name" value="SNARE-like"/>
    <property type="match status" value="1"/>
</dbReference>
<dbReference type="Pfam" id="PF04099">
    <property type="entry name" value="Sybindin"/>
    <property type="match status" value="1"/>
</dbReference>
<accession>A0A8C4L760</accession>
<dbReference type="AlphaFoldDB" id="A0A8C4L760"/>
<evidence type="ECO:0000313" key="11">
    <source>
        <dbReference type="Proteomes" id="UP000694387"/>
    </source>
</evidence>
<evidence type="ECO:0000256" key="1">
    <source>
        <dbReference type="ARBA" id="ARBA00004555"/>
    </source>
</evidence>
<dbReference type="GO" id="GO:0030008">
    <property type="term" value="C:TRAPP complex"/>
    <property type="evidence" value="ECO:0007669"/>
    <property type="project" value="UniProtKB-UniRule"/>
</dbReference>
<dbReference type="GeneTree" id="ENSGT00940000153761"/>
<comment type="similarity">
    <text evidence="6">Belongs to the TRAPP small subunits family. TRAPPC4 subfamily.</text>
</comment>
<evidence type="ECO:0000256" key="7">
    <source>
        <dbReference type="ARBA" id="ARBA00046052"/>
    </source>
</evidence>
<comment type="subcellular location">
    <subcellularLocation>
        <location evidence="9">Endoplasmic reticulum</location>
    </subcellularLocation>
    <subcellularLocation>
        <location evidence="9">Golgi apparatus</location>
        <location evidence="9">cis-Golgi network</location>
    </subcellularLocation>
    <subcellularLocation>
        <location evidence="1">Golgi apparatus</location>
    </subcellularLocation>
</comment>
<dbReference type="Ensembl" id="ENSEAST00005007302.2">
    <property type="protein sequence ID" value="ENSEASP00005006679.2"/>
    <property type="gene ID" value="ENSEASG00005004931.2"/>
</dbReference>
<evidence type="ECO:0000256" key="2">
    <source>
        <dbReference type="ARBA" id="ARBA00022448"/>
    </source>
</evidence>
<dbReference type="GO" id="GO:0098839">
    <property type="term" value="C:postsynaptic density membrane"/>
    <property type="evidence" value="ECO:0007669"/>
    <property type="project" value="Ensembl"/>
</dbReference>
<dbReference type="GO" id="GO:0016358">
    <property type="term" value="P:dendrite development"/>
    <property type="evidence" value="ECO:0007669"/>
    <property type="project" value="Ensembl"/>
</dbReference>
<dbReference type="InterPro" id="IPR011012">
    <property type="entry name" value="Longin-like_dom_sf"/>
</dbReference>
<proteinExistence type="inferred from homology"/>
<evidence type="ECO:0000256" key="6">
    <source>
        <dbReference type="ARBA" id="ARBA00038179"/>
    </source>
</evidence>
<comment type="function">
    <text evidence="7">Core component of the TRAPP complexes which has a function of guanine nucleotide exchange factor activity for Rab1 GTPase. Plays a role in vesicular transport from endoplasmic reticulum to Golgi and autophagy. May play a role in dendrite postsynaptic membrane trafficking.</text>
</comment>
<dbReference type="GO" id="GO:0008021">
    <property type="term" value="C:synaptic vesicle"/>
    <property type="evidence" value="ECO:0007669"/>
    <property type="project" value="Ensembl"/>
</dbReference>
<dbReference type="GO" id="GO:0048786">
    <property type="term" value="C:presynaptic active zone"/>
    <property type="evidence" value="ECO:0007669"/>
    <property type="project" value="Ensembl"/>
</dbReference>
<dbReference type="SMART" id="SM01399">
    <property type="entry name" value="Sybindin"/>
    <property type="match status" value="1"/>
</dbReference>
<gene>
    <name evidence="10" type="primary">TRAPPC4</name>
</gene>
<sequence length="258" mass="28743">MAIFSVYVVNKAGGLIYQLDSYAPRAEAEKTFSYPLDLLLKLHDERVLVAFGQRDGIRVGHAVLAINGVDVNGKYTADGKEVLEYLGNPANYPVSIRFGRPRLTSNEKLMLASMFHSLFAIGSQLSPEQGSSGIEMLETDTFKLHCFQTLTGIKFVVLADPRQAGIDSLLRKIYEIYSDFALKNPFYSLEMPIRTFPHGGQPSPCARPLRNQRAAKTGTVELQEKTMLTRPTRSNPEEKSQRALIWSDSTPLTNLLMA</sequence>
<evidence type="ECO:0000256" key="9">
    <source>
        <dbReference type="RuleBase" id="RU366065"/>
    </source>
</evidence>
<reference evidence="10" key="2">
    <citation type="submission" date="2025-08" db="UniProtKB">
        <authorList>
            <consortium name="Ensembl"/>
        </authorList>
    </citation>
    <scope>IDENTIFICATION</scope>
</reference>
<dbReference type="GO" id="GO:0006914">
    <property type="term" value="P:autophagy"/>
    <property type="evidence" value="ECO:0007669"/>
    <property type="project" value="Ensembl"/>
</dbReference>
<comment type="subunit">
    <text evidence="8">Component of the multisubunit TRAPP (transport protein particle) complex, which includes at least TRAPPC2, TRAPPC2L, TRAPPC3, TRAPPC3L, TRAPPC4, TRAPPC5, TRAPPC8, TRAPPC9, TRAPPC10, TRAPPC11 and TRAPPC12. Interacts with SDC2.</text>
</comment>
<keyword evidence="4 9" id="KW-0931">ER-Golgi transport</keyword>
<keyword evidence="5 9" id="KW-0333">Golgi apparatus</keyword>
<dbReference type="InterPro" id="IPR007233">
    <property type="entry name" value="TRAPPC"/>
</dbReference>
<evidence type="ECO:0000256" key="8">
    <source>
        <dbReference type="ARBA" id="ARBA00046941"/>
    </source>
</evidence>
<evidence type="ECO:0000313" key="10">
    <source>
        <dbReference type="Ensembl" id="ENSEASP00005006679.2"/>
    </source>
</evidence>
<dbReference type="Proteomes" id="UP000694387">
    <property type="component" value="Chromosome 20"/>
</dbReference>
<evidence type="ECO:0000256" key="5">
    <source>
        <dbReference type="ARBA" id="ARBA00023034"/>
    </source>
</evidence>
<dbReference type="PANTHER" id="PTHR23249:SF15">
    <property type="entry name" value="TRAFFICKING PROTEIN PARTICLE COMPLEX SUBUNIT 4"/>
    <property type="match status" value="1"/>
</dbReference>
<keyword evidence="3 9" id="KW-0256">Endoplasmic reticulum</keyword>
<dbReference type="Gene3D" id="3.30.450.70">
    <property type="match status" value="1"/>
</dbReference>
<reference evidence="10" key="3">
    <citation type="submission" date="2025-09" db="UniProtKB">
        <authorList>
            <consortium name="Ensembl"/>
        </authorList>
    </citation>
    <scope>IDENTIFICATION</scope>
</reference>
<keyword evidence="11" id="KW-1185">Reference proteome</keyword>
<reference evidence="10 11" key="1">
    <citation type="journal article" date="2020" name="Nat. Commun.">
        <title>Donkey genomes provide new insights into domestication and selection for coat color.</title>
        <authorList>
            <person name="Wang"/>
            <person name="C."/>
            <person name="Li"/>
            <person name="H."/>
            <person name="Guo"/>
            <person name="Y."/>
            <person name="Huang"/>
            <person name="J."/>
            <person name="Sun"/>
            <person name="Y."/>
            <person name="Min"/>
            <person name="J."/>
            <person name="Wang"/>
            <person name="J."/>
            <person name="Fang"/>
            <person name="X."/>
            <person name="Zhao"/>
            <person name="Z."/>
            <person name="Wang"/>
            <person name="S."/>
            <person name="Zhang"/>
            <person name="Y."/>
            <person name="Liu"/>
            <person name="Q."/>
            <person name="Jiang"/>
            <person name="Q."/>
            <person name="Wang"/>
            <person name="X."/>
            <person name="Guo"/>
            <person name="Y."/>
            <person name="Yang"/>
            <person name="C."/>
            <person name="Wang"/>
            <person name="Y."/>
            <person name="Tian"/>
            <person name="F."/>
            <person name="Zhuang"/>
            <person name="G."/>
            <person name="Fan"/>
            <person name="Y."/>
            <person name="Gao"/>
            <person name="Q."/>
            <person name="Li"/>
            <person name="Y."/>
            <person name="Ju"/>
            <person name="Z."/>
            <person name="Li"/>
            <person name="J."/>
            <person name="Li"/>
            <person name="R."/>
            <person name="Hou"/>
            <person name="M."/>
            <person name="Yang"/>
            <person name="G."/>
            <person name="Liu"/>
            <person name="G."/>
            <person name="Liu"/>
            <person name="W."/>
            <person name="Guo"/>
            <person name="J."/>
            <person name="Pan"/>
            <person name="S."/>
            <person name="Fan"/>
            <person name="G."/>
            <person name="Zhang"/>
            <person name="W."/>
            <person name="Zhang"/>
            <person name="R."/>
            <person name="Yu"/>
            <person name="J."/>
            <person name="Zhang"/>
            <person name="X."/>
            <person name="Yin"/>
            <person name="Q."/>
            <person name="Ji"/>
            <person name="C."/>
            <person name="Jin"/>
            <person name="Y."/>
            <person name="Yue"/>
            <person name="G."/>
            <person name="Liu"/>
            <person name="M."/>
            <person name="Xu"/>
            <person name="J."/>
            <person name="Liu"/>
            <person name="S."/>
            <person name="Jordana"/>
            <person name="J."/>
            <person name="Noce"/>
            <person name="A."/>
            <person name="Amills"/>
            <person name="M."/>
            <person name="Wu"/>
            <person name="D.D."/>
            <person name="Li"/>
            <person name="S."/>
            <person name="Zhou"/>
            <person name="X. and Zhong"/>
            <person name="J."/>
        </authorList>
    </citation>
    <scope>NUCLEOTIDE SEQUENCE [LARGE SCALE GENOMIC DNA]</scope>
</reference>
<dbReference type="CDD" id="cd14856">
    <property type="entry name" value="TRAPPC4_synbindin"/>
    <property type="match status" value="1"/>
</dbReference>
<dbReference type="GO" id="GO:0030425">
    <property type="term" value="C:dendrite"/>
    <property type="evidence" value="ECO:0007669"/>
    <property type="project" value="Ensembl"/>
</dbReference>
<dbReference type="PANTHER" id="PTHR23249">
    <property type="entry name" value="TRAFFICKING PROTEIN PARTICLE COMPLEX SUBUNIT"/>
    <property type="match status" value="1"/>
</dbReference>
<evidence type="ECO:0000256" key="3">
    <source>
        <dbReference type="ARBA" id="ARBA00022824"/>
    </source>
</evidence>
<dbReference type="GO" id="GO:0006888">
    <property type="term" value="P:endoplasmic reticulum to Golgi vesicle-mediated transport"/>
    <property type="evidence" value="ECO:0007669"/>
    <property type="project" value="UniProtKB-UniRule"/>
</dbReference>
<keyword evidence="2 9" id="KW-0813">Transport</keyword>
<dbReference type="GO" id="GO:0005783">
    <property type="term" value="C:endoplasmic reticulum"/>
    <property type="evidence" value="ECO:0007669"/>
    <property type="project" value="UniProtKB-SubCell"/>
</dbReference>
<name>A0A8C4L760_EQUAS</name>
<organism evidence="10 11">
    <name type="scientific">Equus asinus</name>
    <name type="common">Donkey</name>
    <name type="synonym">Equus africanus asinus</name>
    <dbReference type="NCBI Taxonomy" id="9793"/>
    <lineage>
        <taxon>Eukaryota</taxon>
        <taxon>Metazoa</taxon>
        <taxon>Chordata</taxon>
        <taxon>Craniata</taxon>
        <taxon>Vertebrata</taxon>
        <taxon>Euteleostomi</taxon>
        <taxon>Mammalia</taxon>
        <taxon>Eutheria</taxon>
        <taxon>Laurasiatheria</taxon>
        <taxon>Perissodactyla</taxon>
        <taxon>Equidae</taxon>
        <taxon>Equus</taxon>
    </lineage>
</organism>
<evidence type="ECO:0000256" key="4">
    <source>
        <dbReference type="ARBA" id="ARBA00022892"/>
    </source>
</evidence>